<proteinExistence type="predicted"/>
<dbReference type="EMBL" id="PEKC01000052">
    <property type="protein sequence ID" value="PII35284.1"/>
    <property type="molecule type" value="Genomic_DNA"/>
</dbReference>
<dbReference type="AlphaFoldDB" id="A0A2G7T5T7"/>
<evidence type="ECO:0000313" key="1">
    <source>
        <dbReference type="EMBL" id="PII35284.1"/>
    </source>
</evidence>
<gene>
    <name evidence="1" type="ORF">CTI11_14910</name>
</gene>
<organism evidence="1">
    <name type="scientific">Chryseobacterium sp. B5</name>
    <dbReference type="NCBI Taxonomy" id="2050562"/>
    <lineage>
        <taxon>Bacteria</taxon>
        <taxon>Pseudomonadati</taxon>
        <taxon>Bacteroidota</taxon>
        <taxon>Flavobacteriia</taxon>
        <taxon>Flavobacteriales</taxon>
        <taxon>Weeksellaceae</taxon>
        <taxon>Chryseobacterium group</taxon>
        <taxon>Chryseobacterium</taxon>
    </lineage>
</organism>
<sequence>MLYFQISEDEFNKLNRVHDQLGLISSLLIGAYPGNALEVVETDQLLAFINAQIETMELLTGAVRQRGVMKELLAR</sequence>
<comment type="caution">
    <text evidence="1">The sequence shown here is derived from an EMBL/GenBank/DDBJ whole genome shotgun (WGS) entry which is preliminary data.</text>
</comment>
<accession>A0A2G7T5T7</accession>
<name>A0A2G7T5T7_9FLAO</name>
<reference evidence="1" key="1">
    <citation type="submission" date="2017-10" db="EMBL/GenBank/DDBJ databases">
        <title>Chryseobacterium sp. B5 is a hydrocarbonoclastic and plant growth promoting bacterium.</title>
        <authorList>
            <person name="Thijs S."/>
            <person name="Gkorezis P."/>
            <person name="Van Hamme J."/>
        </authorList>
    </citation>
    <scope>NUCLEOTIDE SEQUENCE</scope>
    <source>
        <strain evidence="1">B5</strain>
    </source>
</reference>
<protein>
    <submittedName>
        <fullName evidence="1">Uncharacterized protein</fullName>
    </submittedName>
</protein>